<organism evidence="10 11">
    <name type="scientific">Candidatus Avipropionibacterium avicola</name>
    <dbReference type="NCBI Taxonomy" id="2840701"/>
    <lineage>
        <taxon>Bacteria</taxon>
        <taxon>Bacillati</taxon>
        <taxon>Actinomycetota</taxon>
        <taxon>Actinomycetes</taxon>
        <taxon>Propionibacteriales</taxon>
        <taxon>Propionibacteriaceae</taxon>
        <taxon>Propionibacteriaceae incertae sedis</taxon>
        <taxon>Candidatus Avipropionibacterium</taxon>
    </lineage>
</organism>
<dbReference type="Pfam" id="PF05103">
    <property type="entry name" value="DivIVA"/>
    <property type="match status" value="1"/>
</dbReference>
<keyword evidence="6" id="KW-0175">Coiled coil</keyword>
<keyword evidence="7" id="KW-0131">Cell cycle</keyword>
<evidence type="ECO:0000256" key="4">
    <source>
        <dbReference type="ARBA" id="ARBA00022490"/>
    </source>
</evidence>
<dbReference type="Gene3D" id="6.10.250.660">
    <property type="match status" value="1"/>
</dbReference>
<dbReference type="GO" id="GO:0005737">
    <property type="term" value="C:cytoplasm"/>
    <property type="evidence" value="ECO:0007669"/>
    <property type="project" value="UniProtKB-SubCell"/>
</dbReference>
<keyword evidence="4" id="KW-0963">Cytoplasm</keyword>
<dbReference type="PANTHER" id="PTHR35794:SF2">
    <property type="entry name" value="CELL DIVISION PROTEIN DIVIVA"/>
    <property type="match status" value="1"/>
</dbReference>
<comment type="similarity">
    <text evidence="2">Belongs to the DivIVA family.</text>
</comment>
<feature type="region of interest" description="Disordered" evidence="9">
    <location>
        <begin position="234"/>
        <end position="279"/>
    </location>
</feature>
<evidence type="ECO:0000256" key="8">
    <source>
        <dbReference type="ARBA" id="ARBA00031737"/>
    </source>
</evidence>
<feature type="region of interest" description="Disordered" evidence="9">
    <location>
        <begin position="135"/>
        <end position="202"/>
    </location>
</feature>
<protein>
    <recommendedName>
        <fullName evidence="3">Cell wall synthesis protein Wag31</fullName>
    </recommendedName>
    <alternativeName>
        <fullName evidence="8">Antigen 84</fullName>
    </alternativeName>
</protein>
<dbReference type="NCBIfam" id="TIGR03544">
    <property type="entry name" value="DivI1A_domain"/>
    <property type="match status" value="1"/>
</dbReference>
<evidence type="ECO:0000256" key="3">
    <source>
        <dbReference type="ARBA" id="ARBA00018787"/>
    </source>
</evidence>
<evidence type="ECO:0000256" key="2">
    <source>
        <dbReference type="ARBA" id="ARBA00009008"/>
    </source>
</evidence>
<dbReference type="GO" id="GO:0051301">
    <property type="term" value="P:cell division"/>
    <property type="evidence" value="ECO:0007669"/>
    <property type="project" value="UniProtKB-KW"/>
</dbReference>
<keyword evidence="5" id="KW-0132">Cell division</keyword>
<evidence type="ECO:0000313" key="10">
    <source>
        <dbReference type="EMBL" id="HIT74654.1"/>
    </source>
</evidence>
<evidence type="ECO:0000256" key="7">
    <source>
        <dbReference type="ARBA" id="ARBA00023306"/>
    </source>
</evidence>
<gene>
    <name evidence="10" type="ORF">IAA98_03630</name>
</gene>
<dbReference type="PANTHER" id="PTHR35794">
    <property type="entry name" value="CELL DIVISION PROTEIN DIVIVA"/>
    <property type="match status" value="1"/>
</dbReference>
<dbReference type="InterPro" id="IPR007793">
    <property type="entry name" value="DivIVA_fam"/>
</dbReference>
<reference evidence="10" key="1">
    <citation type="submission" date="2020-10" db="EMBL/GenBank/DDBJ databases">
        <authorList>
            <person name="Gilroy R."/>
        </authorList>
    </citation>
    <scope>NUCLEOTIDE SEQUENCE</scope>
    <source>
        <strain evidence="10">ChiGjej1B1-24693</strain>
    </source>
</reference>
<reference evidence="10" key="2">
    <citation type="journal article" date="2021" name="PeerJ">
        <title>Extensive microbial diversity within the chicken gut microbiome revealed by metagenomics and culture.</title>
        <authorList>
            <person name="Gilroy R."/>
            <person name="Ravi A."/>
            <person name="Getino M."/>
            <person name="Pursley I."/>
            <person name="Horton D.L."/>
            <person name="Alikhan N.F."/>
            <person name="Baker D."/>
            <person name="Gharbi K."/>
            <person name="Hall N."/>
            <person name="Watson M."/>
            <person name="Adriaenssens E.M."/>
            <person name="Foster-Nyarko E."/>
            <person name="Jarju S."/>
            <person name="Secka A."/>
            <person name="Antonio M."/>
            <person name="Oren A."/>
            <person name="Chaudhuri R.R."/>
            <person name="La Ragione R."/>
            <person name="Hildebrand F."/>
            <person name="Pallen M.J."/>
        </authorList>
    </citation>
    <scope>NUCLEOTIDE SEQUENCE</scope>
    <source>
        <strain evidence="10">ChiGjej1B1-24693</strain>
    </source>
</reference>
<evidence type="ECO:0000313" key="11">
    <source>
        <dbReference type="Proteomes" id="UP000886842"/>
    </source>
</evidence>
<comment type="caution">
    <text evidence="10">The sequence shown here is derived from an EMBL/GenBank/DDBJ whole genome shotgun (WGS) entry which is preliminary data.</text>
</comment>
<accession>A0A9D1GWH4</accession>
<feature type="compositionally biased region" description="Basic and acidic residues" evidence="9">
    <location>
        <begin position="157"/>
        <end position="202"/>
    </location>
</feature>
<feature type="region of interest" description="Disordered" evidence="9">
    <location>
        <begin position="53"/>
        <end position="107"/>
    </location>
</feature>
<dbReference type="Proteomes" id="UP000886842">
    <property type="component" value="Unassembled WGS sequence"/>
</dbReference>
<feature type="compositionally biased region" description="Polar residues" evidence="9">
    <location>
        <begin position="138"/>
        <end position="153"/>
    </location>
</feature>
<name>A0A9D1GWH4_9ACTN</name>
<evidence type="ECO:0000256" key="9">
    <source>
        <dbReference type="SAM" id="MobiDB-lite"/>
    </source>
</evidence>
<comment type="subcellular location">
    <subcellularLocation>
        <location evidence="1">Cytoplasm</location>
    </subcellularLocation>
</comment>
<proteinExistence type="inferred from homology"/>
<evidence type="ECO:0000256" key="1">
    <source>
        <dbReference type="ARBA" id="ARBA00004496"/>
    </source>
</evidence>
<dbReference type="EMBL" id="DVLP01000102">
    <property type="protein sequence ID" value="HIT74654.1"/>
    <property type="molecule type" value="Genomic_DNA"/>
</dbReference>
<evidence type="ECO:0000256" key="6">
    <source>
        <dbReference type="ARBA" id="ARBA00023054"/>
    </source>
</evidence>
<feature type="compositionally biased region" description="Polar residues" evidence="9">
    <location>
        <begin position="234"/>
        <end position="245"/>
    </location>
</feature>
<dbReference type="InterPro" id="IPR019933">
    <property type="entry name" value="DivIVA_domain"/>
</dbReference>
<sequence>MTLTLDDVRNMKFRIARRSGYEVLDVDQFVDRVEEAFAQLTEENEQLKRQVADLTEAAEASAKASEDRPAAEQPQAWAPPTPEPAPTPEPVAESSQPQGERIVVTTADEASPAVVRLVQLATEQAEQLVSEARDESDQILQKAQQEANGVTNQARSLAERLESEARLAADRSRNESEARSRAFDEELKERRTEAFSAMETERDQLREAVGELRNFEKSYRSNLTEHLKAQITGLENANFEPNNTPGLLQDSGQQGTGSGSGSGADSDTPRLDALLGGDR</sequence>
<feature type="compositionally biased region" description="Pro residues" evidence="9">
    <location>
        <begin position="77"/>
        <end position="89"/>
    </location>
</feature>
<evidence type="ECO:0000256" key="5">
    <source>
        <dbReference type="ARBA" id="ARBA00022618"/>
    </source>
</evidence>
<dbReference type="AlphaFoldDB" id="A0A9D1GWH4"/>
<dbReference type="Gene3D" id="1.20.5.620">
    <property type="entry name" value="F1F0 ATP synthase subunit B, membrane domain"/>
    <property type="match status" value="1"/>
</dbReference>